<reference evidence="3 4" key="1">
    <citation type="journal article" date="2019" name="Nat. Ecol. Evol.">
        <title>Megaphylogeny resolves global patterns of mushroom evolution.</title>
        <authorList>
            <person name="Varga T."/>
            <person name="Krizsan K."/>
            <person name="Foldi C."/>
            <person name="Dima B."/>
            <person name="Sanchez-Garcia M."/>
            <person name="Sanchez-Ramirez S."/>
            <person name="Szollosi G.J."/>
            <person name="Szarkandi J.G."/>
            <person name="Papp V."/>
            <person name="Albert L."/>
            <person name="Andreopoulos W."/>
            <person name="Angelini C."/>
            <person name="Antonin V."/>
            <person name="Barry K.W."/>
            <person name="Bougher N.L."/>
            <person name="Buchanan P."/>
            <person name="Buyck B."/>
            <person name="Bense V."/>
            <person name="Catcheside P."/>
            <person name="Chovatia M."/>
            <person name="Cooper J."/>
            <person name="Damon W."/>
            <person name="Desjardin D."/>
            <person name="Finy P."/>
            <person name="Geml J."/>
            <person name="Haridas S."/>
            <person name="Hughes K."/>
            <person name="Justo A."/>
            <person name="Karasinski D."/>
            <person name="Kautmanova I."/>
            <person name="Kiss B."/>
            <person name="Kocsube S."/>
            <person name="Kotiranta H."/>
            <person name="LaButti K.M."/>
            <person name="Lechner B.E."/>
            <person name="Liimatainen K."/>
            <person name="Lipzen A."/>
            <person name="Lukacs Z."/>
            <person name="Mihaltcheva S."/>
            <person name="Morgado L.N."/>
            <person name="Niskanen T."/>
            <person name="Noordeloos M.E."/>
            <person name="Ohm R.A."/>
            <person name="Ortiz-Santana B."/>
            <person name="Ovrebo C."/>
            <person name="Racz N."/>
            <person name="Riley R."/>
            <person name="Savchenko A."/>
            <person name="Shiryaev A."/>
            <person name="Soop K."/>
            <person name="Spirin V."/>
            <person name="Szebenyi C."/>
            <person name="Tomsovsky M."/>
            <person name="Tulloss R.E."/>
            <person name="Uehling J."/>
            <person name="Grigoriev I.V."/>
            <person name="Vagvolgyi C."/>
            <person name="Papp T."/>
            <person name="Martin F.M."/>
            <person name="Miettinen O."/>
            <person name="Hibbett D.S."/>
            <person name="Nagy L.G."/>
        </authorList>
    </citation>
    <scope>NUCLEOTIDE SEQUENCE [LARGE SCALE GENOMIC DNA]</scope>
    <source>
        <strain evidence="3 4">CBS 962.96</strain>
    </source>
</reference>
<sequence length="799" mass="88842">MSSETEIVPVAIVEDSLDEGIRVGHEEFTDLYGVTPTFNSIKFCDLPLTYERLTSGTYAAILVSRSLIGSLPLDNLVLDTVSEATRCVNMISSNEGVHYGTNTDFVGIHYALTSAVPDPQNRDVMLLGSGPWMKIAAYVLVKFFNTRFLYVPFSKNFESIKQYVLSLDCTCRVFNLSHFHRASLPVSISCVVTDIPLVEQIDANHPFKNMLSAVFDSLDRGSCPSYRGIFLNLGTRHGDDAGWSRMLNNRLGWTTVKLPTLHLVTVPVTWKVLDVVCAVMDLTNQLPFLTSVSFARSRAHSCAVNDLHGDTWVEPHSSHTFRPGISGRRIYCERTGPGMAVLPHPFSFIFSTSLLGERTLPKTGHVLVAKHGLSHTHPLQVVDVCADDLSTISVLLLVLVAIPDWAFSLVATEHPNINDRRFLQAVPGTVTINRRIGVKSVFGEAIPFVEIKSTLRNTGAFIHGSAAQSIFPKEIFIATPVTTRRDWLRLLERIPDTMSYHFENFVTCVDGDPVERVRSTIFLPTGVIVTVQESSQASAFPLLLTQPMTSLACGVSYSSVFSLYPELCFRRVTHPVFTCAGGPDDDRRILPNDPPEQARKGRSGFDCHISHVKDVEAVEAVTTPKNSAPLKSRFVDELAKTAPKRVKDNAYPVEGISTKRVSDVAVQTDATTFPIDSSSVPYERLSTRFAKVRSRCNELHVSLDHARLASEVGWSKYWSADADRRKLTKLLGESNKDLMDARKVIEECSKELHDVREELDELICVKESAVSDLRFWKRKLADMGGLPDITDHYDDYCDS</sequence>
<evidence type="ECO:0000256" key="2">
    <source>
        <dbReference type="SAM" id="MobiDB-lite"/>
    </source>
</evidence>
<dbReference type="EMBL" id="ML180028">
    <property type="protein sequence ID" value="THU79412.1"/>
    <property type="molecule type" value="Genomic_DNA"/>
</dbReference>
<gene>
    <name evidence="3" type="ORF">K435DRAFT_810738</name>
</gene>
<dbReference type="AlphaFoldDB" id="A0A4S8KU59"/>
<feature type="compositionally biased region" description="Basic and acidic residues" evidence="2">
    <location>
        <begin position="584"/>
        <end position="603"/>
    </location>
</feature>
<evidence type="ECO:0000313" key="3">
    <source>
        <dbReference type="EMBL" id="THU79412.1"/>
    </source>
</evidence>
<evidence type="ECO:0000313" key="4">
    <source>
        <dbReference type="Proteomes" id="UP000297245"/>
    </source>
</evidence>
<feature type="coiled-coil region" evidence="1">
    <location>
        <begin position="738"/>
        <end position="765"/>
    </location>
</feature>
<organism evidence="3 4">
    <name type="scientific">Dendrothele bispora (strain CBS 962.96)</name>
    <dbReference type="NCBI Taxonomy" id="1314807"/>
    <lineage>
        <taxon>Eukaryota</taxon>
        <taxon>Fungi</taxon>
        <taxon>Dikarya</taxon>
        <taxon>Basidiomycota</taxon>
        <taxon>Agaricomycotina</taxon>
        <taxon>Agaricomycetes</taxon>
        <taxon>Agaricomycetidae</taxon>
        <taxon>Agaricales</taxon>
        <taxon>Agaricales incertae sedis</taxon>
        <taxon>Dendrothele</taxon>
    </lineage>
</organism>
<protein>
    <submittedName>
        <fullName evidence="3">Uncharacterized protein</fullName>
    </submittedName>
</protein>
<proteinExistence type="predicted"/>
<keyword evidence="1" id="KW-0175">Coiled coil</keyword>
<keyword evidence="4" id="KW-1185">Reference proteome</keyword>
<dbReference type="Proteomes" id="UP000297245">
    <property type="component" value="Unassembled WGS sequence"/>
</dbReference>
<evidence type="ECO:0000256" key="1">
    <source>
        <dbReference type="SAM" id="Coils"/>
    </source>
</evidence>
<dbReference type="Gene3D" id="3.40.50.10860">
    <property type="entry name" value="Leucine Dehydrogenase, chain A, domain 1"/>
    <property type="match status" value="1"/>
</dbReference>
<name>A0A4S8KU59_DENBC</name>
<dbReference type="Gene3D" id="3.40.50.720">
    <property type="entry name" value="NAD(P)-binding Rossmann-like Domain"/>
    <property type="match status" value="1"/>
</dbReference>
<accession>A0A4S8KU59</accession>
<feature type="region of interest" description="Disordered" evidence="2">
    <location>
        <begin position="583"/>
        <end position="603"/>
    </location>
</feature>